<feature type="domain" description="PDZ" evidence="1">
    <location>
        <begin position="1"/>
        <end position="38"/>
    </location>
</feature>
<dbReference type="Pfam" id="PF17820">
    <property type="entry name" value="PDZ_6"/>
    <property type="match status" value="1"/>
</dbReference>
<dbReference type="PROSITE" id="PS50106">
    <property type="entry name" value="PDZ"/>
    <property type="match status" value="1"/>
</dbReference>
<protein>
    <submittedName>
        <fullName evidence="2">PDZ domain (Also known as DHR or GLGF)</fullName>
    </submittedName>
</protein>
<evidence type="ECO:0000259" key="1">
    <source>
        <dbReference type="PROSITE" id="PS50106"/>
    </source>
</evidence>
<sequence>MQVEPGSPAEEQGVRAGDVILKIGNRKVDSVEDAVKLLGAAKTDKKPVLVQVERDGMARFLALSAKAA</sequence>
<dbReference type="InterPro" id="IPR036034">
    <property type="entry name" value="PDZ_sf"/>
</dbReference>
<dbReference type="InterPro" id="IPR001478">
    <property type="entry name" value="PDZ"/>
</dbReference>
<dbReference type="Proteomes" id="UP000094622">
    <property type="component" value="Unassembled WGS sequence"/>
</dbReference>
<dbReference type="InterPro" id="IPR041489">
    <property type="entry name" value="PDZ_6"/>
</dbReference>
<evidence type="ECO:0000313" key="3">
    <source>
        <dbReference type="Proteomes" id="UP000094622"/>
    </source>
</evidence>
<proteinExistence type="predicted"/>
<gene>
    <name evidence="2" type="ORF">A6302_02143</name>
</gene>
<name>A0A1E3H4V3_9HYPH</name>
<dbReference type="RefSeq" id="WP_245294009.1">
    <property type="nucleotide sequence ID" value="NZ_MCRJ01000047.1"/>
</dbReference>
<dbReference type="AlphaFoldDB" id="A0A1E3H4V3"/>
<dbReference type="EMBL" id="MCRJ01000047">
    <property type="protein sequence ID" value="ODN70541.1"/>
    <property type="molecule type" value="Genomic_DNA"/>
</dbReference>
<keyword evidence="3" id="KW-1185">Reference proteome</keyword>
<dbReference type="Gene3D" id="2.30.42.10">
    <property type="match status" value="1"/>
</dbReference>
<evidence type="ECO:0000313" key="2">
    <source>
        <dbReference type="EMBL" id="ODN70541.1"/>
    </source>
</evidence>
<comment type="caution">
    <text evidence="2">The sequence shown here is derived from an EMBL/GenBank/DDBJ whole genome shotgun (WGS) entry which is preliminary data.</text>
</comment>
<accession>A0A1E3H4V3</accession>
<dbReference type="SUPFAM" id="SSF50156">
    <property type="entry name" value="PDZ domain-like"/>
    <property type="match status" value="1"/>
</dbReference>
<organism evidence="2 3">
    <name type="scientific">Methylobrevis pamukkalensis</name>
    <dbReference type="NCBI Taxonomy" id="1439726"/>
    <lineage>
        <taxon>Bacteria</taxon>
        <taxon>Pseudomonadati</taxon>
        <taxon>Pseudomonadota</taxon>
        <taxon>Alphaproteobacteria</taxon>
        <taxon>Hyphomicrobiales</taxon>
        <taxon>Pleomorphomonadaceae</taxon>
        <taxon>Methylobrevis</taxon>
    </lineage>
</organism>
<reference evidence="2 3" key="1">
    <citation type="submission" date="2016-07" db="EMBL/GenBank/DDBJ databases">
        <title>Draft Genome Sequence of Methylobrevis pamukkalensis PK2.</title>
        <authorList>
            <person name="Vasilenko O.V."/>
            <person name="Doronina N.V."/>
            <person name="Shmareva M.N."/>
            <person name="Tarlachkov S.V."/>
            <person name="Mustakhimov I."/>
            <person name="Trotsenko Y.A."/>
        </authorList>
    </citation>
    <scope>NUCLEOTIDE SEQUENCE [LARGE SCALE GENOMIC DNA]</scope>
    <source>
        <strain evidence="2 3">PK2</strain>
    </source>
</reference>